<evidence type="ECO:0000313" key="2">
    <source>
        <dbReference type="Proteomes" id="UP000249123"/>
    </source>
</evidence>
<dbReference type="AlphaFoldDB" id="A0A062TNF5"/>
<protein>
    <submittedName>
        <fullName evidence="1">Uncharacterized protein</fullName>
    </submittedName>
</protein>
<comment type="caution">
    <text evidence="1">The sequence shown here is derived from an EMBL/GenBank/DDBJ whole genome shotgun (WGS) entry which is preliminary data.</text>
</comment>
<dbReference type="InterPro" id="IPR021439">
    <property type="entry name" value="DUF3088"/>
</dbReference>
<dbReference type="eggNOG" id="ENOG5031YUV">
    <property type="taxonomic scope" value="Bacteria"/>
</dbReference>
<evidence type="ECO:0000313" key="1">
    <source>
        <dbReference type="EMBL" id="RAN30382.1"/>
    </source>
</evidence>
<proteinExistence type="predicted"/>
<reference evidence="1 2" key="1">
    <citation type="submission" date="2013-04" db="EMBL/GenBank/DDBJ databases">
        <title>Hyphomonas sp. T24B3 Genome Sequencing.</title>
        <authorList>
            <person name="Lai Q."/>
            <person name="Shao Z."/>
        </authorList>
    </citation>
    <scope>NUCLEOTIDE SEQUENCE [LARGE SCALE GENOMIC DNA]</scope>
    <source>
        <strain evidence="1 2">T24B3</strain>
    </source>
</reference>
<name>A0A062TNF5_9PROT</name>
<dbReference type="EMBL" id="AWFB01000089">
    <property type="protein sequence ID" value="RAN30382.1"/>
    <property type="molecule type" value="Genomic_DNA"/>
</dbReference>
<sequence length="115" mass="12759">MQKDTLYLLDPHNSDPAYPGAAYYCPDCIIMEGLLASYPELAGKLDIHRINWARPRREIVSLLGEDNQGSPVLILSDSGEGLDGVQHHDGHYFINDRNAILHALARRHGIPGPHP</sequence>
<accession>A0A062TNF5</accession>
<organism evidence="1 2">
    <name type="scientific">Hyphomonas pacifica</name>
    <dbReference type="NCBI Taxonomy" id="1280941"/>
    <lineage>
        <taxon>Bacteria</taxon>
        <taxon>Pseudomonadati</taxon>
        <taxon>Pseudomonadota</taxon>
        <taxon>Alphaproteobacteria</taxon>
        <taxon>Hyphomonadales</taxon>
        <taxon>Hyphomonadaceae</taxon>
        <taxon>Hyphomonas</taxon>
    </lineage>
</organism>
<dbReference type="STRING" id="1280941.HY2_05095"/>
<keyword evidence="2" id="KW-1185">Reference proteome</keyword>
<dbReference type="Pfam" id="PF11287">
    <property type="entry name" value="DUF3088"/>
    <property type="match status" value="1"/>
</dbReference>
<dbReference type="OrthoDB" id="1356145at2"/>
<dbReference type="RefSeq" id="WP_034828984.1">
    <property type="nucleotide sequence ID" value="NZ_AWFA01000067.1"/>
</dbReference>
<dbReference type="Proteomes" id="UP000249123">
    <property type="component" value="Unassembled WGS sequence"/>
</dbReference>
<gene>
    <name evidence="1" type="ORF">HY3_06065</name>
</gene>